<evidence type="ECO:0000313" key="2">
    <source>
        <dbReference type="Proteomes" id="UP000313359"/>
    </source>
</evidence>
<dbReference type="InterPro" id="IPR011009">
    <property type="entry name" value="Kinase-like_dom_sf"/>
</dbReference>
<accession>A0A5C2SEF8</accession>
<dbReference type="STRING" id="1328759.A0A5C2SEF8"/>
<name>A0A5C2SEF8_9APHY</name>
<dbReference type="OrthoDB" id="5979581at2759"/>
<evidence type="ECO:0000313" key="1">
    <source>
        <dbReference type="EMBL" id="RPD62061.1"/>
    </source>
</evidence>
<reference evidence="1" key="1">
    <citation type="journal article" date="2018" name="Genome Biol. Evol.">
        <title>Genomics and development of Lentinus tigrinus, a white-rot wood-decaying mushroom with dimorphic fruiting bodies.</title>
        <authorList>
            <person name="Wu B."/>
            <person name="Xu Z."/>
            <person name="Knudson A."/>
            <person name="Carlson A."/>
            <person name="Chen N."/>
            <person name="Kovaka S."/>
            <person name="LaButti K."/>
            <person name="Lipzen A."/>
            <person name="Pennachio C."/>
            <person name="Riley R."/>
            <person name="Schakwitz W."/>
            <person name="Umezawa K."/>
            <person name="Ohm R.A."/>
            <person name="Grigoriev I.V."/>
            <person name="Nagy L.G."/>
            <person name="Gibbons J."/>
            <person name="Hibbett D."/>
        </authorList>
    </citation>
    <scope>NUCLEOTIDE SEQUENCE [LARGE SCALE GENOMIC DNA]</scope>
    <source>
        <strain evidence="1">ALCF2SS1-6</strain>
    </source>
</reference>
<dbReference type="SUPFAM" id="SSF56112">
    <property type="entry name" value="Protein kinase-like (PK-like)"/>
    <property type="match status" value="1"/>
</dbReference>
<dbReference type="EMBL" id="ML122260">
    <property type="protein sequence ID" value="RPD62061.1"/>
    <property type="molecule type" value="Genomic_DNA"/>
</dbReference>
<evidence type="ECO:0008006" key="3">
    <source>
        <dbReference type="Google" id="ProtNLM"/>
    </source>
</evidence>
<dbReference type="Proteomes" id="UP000313359">
    <property type="component" value="Unassembled WGS sequence"/>
</dbReference>
<proteinExistence type="predicted"/>
<keyword evidence="2" id="KW-1185">Reference proteome</keyword>
<sequence length="113" mass="13065">MFLDKNMFKVTGADNEDDHPRYHIAHMVSLLGPPPVDFLMRSVAGEPWKYFDARGNWTGAADLPHDSLELSEDRLEGENKAQFLSFVRNMVKWRPEDRATAQELMRDPWMNAS</sequence>
<organism evidence="1 2">
    <name type="scientific">Lentinus tigrinus ALCF2SS1-6</name>
    <dbReference type="NCBI Taxonomy" id="1328759"/>
    <lineage>
        <taxon>Eukaryota</taxon>
        <taxon>Fungi</taxon>
        <taxon>Dikarya</taxon>
        <taxon>Basidiomycota</taxon>
        <taxon>Agaricomycotina</taxon>
        <taxon>Agaricomycetes</taxon>
        <taxon>Polyporales</taxon>
        <taxon>Polyporaceae</taxon>
        <taxon>Lentinus</taxon>
    </lineage>
</organism>
<protein>
    <recommendedName>
        <fullName evidence="3">Protein kinase domain-containing protein</fullName>
    </recommendedName>
</protein>
<dbReference type="AlphaFoldDB" id="A0A5C2SEF8"/>
<dbReference type="Gene3D" id="1.10.510.10">
    <property type="entry name" value="Transferase(Phosphotransferase) domain 1"/>
    <property type="match status" value="1"/>
</dbReference>
<gene>
    <name evidence="1" type="ORF">L227DRAFT_573937</name>
</gene>